<name>A0A059AH80_EUCGR</name>
<dbReference type="Gramene" id="KCW53198">
    <property type="protein sequence ID" value="KCW53198"/>
    <property type="gene ID" value="EUGRSUZ_J02472"/>
</dbReference>
<dbReference type="InterPro" id="IPR050592">
    <property type="entry name" value="GDSL_lipolytic_enzyme"/>
</dbReference>
<gene>
    <name evidence="2" type="ORF">EUGRSUZ_J02472</name>
</gene>
<dbReference type="PANTHER" id="PTHR45642:SF95">
    <property type="entry name" value="GDSL-LIKE LIPASE_ACYLHYDROLASE FAMILY PROTEIN, EXPRESSED"/>
    <property type="match status" value="1"/>
</dbReference>
<dbReference type="FunFam" id="3.40.50.1110:FF:000003">
    <property type="entry name" value="GDSL esterase/lipase APG"/>
    <property type="match status" value="1"/>
</dbReference>
<dbReference type="GO" id="GO:0005576">
    <property type="term" value="C:extracellular region"/>
    <property type="evidence" value="ECO:0000318"/>
    <property type="project" value="GO_Central"/>
</dbReference>
<proteinExistence type="inferred from homology"/>
<accession>A0A059AH80</accession>
<dbReference type="InterPro" id="IPR001087">
    <property type="entry name" value="GDSL"/>
</dbReference>
<dbReference type="PANTHER" id="PTHR45642">
    <property type="entry name" value="GDSL ESTERASE/LIPASE EXL3"/>
    <property type="match status" value="1"/>
</dbReference>
<dbReference type="AlphaFoldDB" id="A0A059AH80"/>
<dbReference type="InterPro" id="IPR036514">
    <property type="entry name" value="SGNH_hydro_sf"/>
</dbReference>
<sequence length="368" mass="40526">MSSFRKPFGLSSPLHAVIFVSLALVARGRLASSVRHKPRPRMPAFIVFGDSIIDPGNNNNIQTIVKCNFPPYGRDFMGGKPSGRFSNGKIPPDLFVEAFGLKQYLPAYLDPSLKLEDLLTGVSFASGATGYDPLTPQIASALSLSDQLNLFKEYVNKIKSGAGEEKASYIVKNSLYMVVCGSDDIANTYYSTPFRRGEYDIPAYTDLMLNSASSFIQQELYGLGARKISILSIPPIGCVPAQRTLDGGLERACNAPANQAATLFNSKLISEIESLKQKLPGSKLVYLDIYHKLLSVIQNPSHYGFEVANRGCCGTGNIEVSILCNRLDDLETCQDDSKYVFWDSYHPTENTYKILTDHVIDNYADQLL</sequence>
<dbReference type="CDD" id="cd01837">
    <property type="entry name" value="SGNH_plant_lipase_like"/>
    <property type="match status" value="1"/>
</dbReference>
<dbReference type="OMA" id="HTSMAMR"/>
<dbReference type="STRING" id="71139.A0A059AH80"/>
<dbReference type="Gene3D" id="3.40.50.1110">
    <property type="entry name" value="SGNH hydrolase"/>
    <property type="match status" value="1"/>
</dbReference>
<dbReference type="InParanoid" id="A0A059AH80"/>
<dbReference type="Pfam" id="PF00657">
    <property type="entry name" value="Lipase_GDSL"/>
    <property type="match status" value="1"/>
</dbReference>
<evidence type="ECO:0008006" key="3">
    <source>
        <dbReference type="Google" id="ProtNLM"/>
    </source>
</evidence>
<evidence type="ECO:0000256" key="1">
    <source>
        <dbReference type="ARBA" id="ARBA00008668"/>
    </source>
</evidence>
<dbReference type="EMBL" id="KK198762">
    <property type="protein sequence ID" value="KCW53198.1"/>
    <property type="molecule type" value="Genomic_DNA"/>
</dbReference>
<comment type="similarity">
    <text evidence="1">Belongs to the 'GDSL' lipolytic enzyme family.</text>
</comment>
<dbReference type="InterPro" id="IPR035669">
    <property type="entry name" value="SGNH_plant_lipase-like"/>
</dbReference>
<dbReference type="GO" id="GO:0016788">
    <property type="term" value="F:hydrolase activity, acting on ester bonds"/>
    <property type="evidence" value="ECO:0007669"/>
    <property type="project" value="InterPro"/>
</dbReference>
<reference evidence="2" key="1">
    <citation type="submission" date="2013-07" db="EMBL/GenBank/DDBJ databases">
        <title>The genome of Eucalyptus grandis.</title>
        <authorList>
            <person name="Schmutz J."/>
            <person name="Hayes R."/>
            <person name="Myburg A."/>
            <person name="Tuskan G."/>
            <person name="Grattapaglia D."/>
            <person name="Rokhsar D.S."/>
        </authorList>
    </citation>
    <scope>NUCLEOTIDE SEQUENCE</scope>
    <source>
        <tissue evidence="2">Leaf extractions</tissue>
    </source>
</reference>
<protein>
    <recommendedName>
        <fullName evidence="3">GDSL esterase/lipase EXL3-like</fullName>
    </recommendedName>
</protein>
<organism evidence="2">
    <name type="scientific">Eucalyptus grandis</name>
    <name type="common">Flooded gum</name>
    <dbReference type="NCBI Taxonomy" id="71139"/>
    <lineage>
        <taxon>Eukaryota</taxon>
        <taxon>Viridiplantae</taxon>
        <taxon>Streptophyta</taxon>
        <taxon>Embryophyta</taxon>
        <taxon>Tracheophyta</taxon>
        <taxon>Spermatophyta</taxon>
        <taxon>Magnoliopsida</taxon>
        <taxon>eudicotyledons</taxon>
        <taxon>Gunneridae</taxon>
        <taxon>Pentapetalae</taxon>
        <taxon>rosids</taxon>
        <taxon>malvids</taxon>
        <taxon>Myrtales</taxon>
        <taxon>Myrtaceae</taxon>
        <taxon>Myrtoideae</taxon>
        <taxon>Eucalypteae</taxon>
        <taxon>Eucalyptus</taxon>
    </lineage>
</organism>
<evidence type="ECO:0000313" key="2">
    <source>
        <dbReference type="EMBL" id="KCW53198.1"/>
    </source>
</evidence>